<evidence type="ECO:0000256" key="3">
    <source>
        <dbReference type="ARBA" id="ARBA00023242"/>
    </source>
</evidence>
<organism evidence="6 7">
    <name type="scientific">Pseudogymnoascus verrucosus</name>
    <dbReference type="NCBI Taxonomy" id="342668"/>
    <lineage>
        <taxon>Eukaryota</taxon>
        <taxon>Fungi</taxon>
        <taxon>Dikarya</taxon>
        <taxon>Ascomycota</taxon>
        <taxon>Pezizomycotina</taxon>
        <taxon>Leotiomycetes</taxon>
        <taxon>Thelebolales</taxon>
        <taxon>Thelebolaceae</taxon>
        <taxon>Pseudogymnoascus</taxon>
    </lineage>
</organism>
<keyword evidence="2" id="KW-0479">Metal-binding</keyword>
<dbReference type="PANTHER" id="PTHR31001">
    <property type="entry name" value="UNCHARACTERIZED TRANSCRIPTIONAL REGULATORY PROTEIN"/>
    <property type="match status" value="1"/>
</dbReference>
<evidence type="ECO:0000313" key="7">
    <source>
        <dbReference type="Proteomes" id="UP000091956"/>
    </source>
</evidence>
<dbReference type="AlphaFoldDB" id="A0A1B8GL35"/>
<keyword evidence="7" id="KW-1185">Reference proteome</keyword>
<evidence type="ECO:0000256" key="4">
    <source>
        <dbReference type="SAM" id="MobiDB-lite"/>
    </source>
</evidence>
<dbReference type="PROSITE" id="PS50048">
    <property type="entry name" value="ZN2_CY6_FUNGAL_2"/>
    <property type="match status" value="1"/>
</dbReference>
<feature type="compositionally biased region" description="Polar residues" evidence="4">
    <location>
        <begin position="646"/>
        <end position="656"/>
    </location>
</feature>
<dbReference type="STRING" id="342668.A0A1B8GL35"/>
<dbReference type="InterPro" id="IPR050613">
    <property type="entry name" value="Sec_Metabolite_Reg"/>
</dbReference>
<dbReference type="CDD" id="cd00067">
    <property type="entry name" value="GAL4"/>
    <property type="match status" value="1"/>
</dbReference>
<dbReference type="InterPro" id="IPR001138">
    <property type="entry name" value="Zn2Cys6_DnaBD"/>
</dbReference>
<dbReference type="GO" id="GO:0003677">
    <property type="term" value="F:DNA binding"/>
    <property type="evidence" value="ECO:0007669"/>
    <property type="project" value="InterPro"/>
</dbReference>
<sequence length="703" mass="78987">MSTEEPTTAQLQSTVSKPPKVFSCVLCAQRKVKCDRKQPCSNCIKAGISCTPGAPPKPRSRRRRVIETDVAARLQRYEELLRRHGIKLDELDDPVISARPGVASASVDGANSSHISAVVGKDGLPLYAPNNLWSTLSDEILDASSDDERDLAIRVANQSLDSEPSTPPKIELELFDLDTPLPDLSSLHPEPLQIFRLWQTFLDNVHPLTKLIHAPSIQQEISRASGSPQTFTKPMHALMFSIYSCSIASMRDEDCMEILGEDRALAHRRFAGIAKKALTVAGLLTTRDTMVLQAFVLFLLSIRNVYDAQDLWILTGVAVRLTERLGLNHEPLLDSLSVFNAEYGRRIVWQIAILDGHTAGRARIDTSRTLYRGDTKFPLNVNDADLDINMRERPQEHLGVTEMVFCLIRCEFGSQLHNQAAIEGNNMLRLLGNPSTPVAEKETFISKLESIFEEKYVKHCDPAIPLQLLAMVMVKVMFGRLRLAARHPRRFRDRGATMSQEEKDSLFAICLMMIEYDNQGHRLPGMHKFMWHVKANFQLDAFVYILNELRHSSVGDRADQAWREILECFEHHSDVLTDTKNPLHVAIGNLALKSWGARESMLAHLGQTLPDGEVPRPISVLRSQRSVGVSPGSYSSVSDQRVAGEPTQNQAFQVANPTPFDSMDSTPIDWEYWNELINASGIMIDETQYQQPMYDARAMNDWK</sequence>
<dbReference type="Pfam" id="PF04082">
    <property type="entry name" value="Fungal_trans"/>
    <property type="match status" value="1"/>
</dbReference>
<dbReference type="RefSeq" id="XP_018130287.1">
    <property type="nucleotide sequence ID" value="XM_018274729.2"/>
</dbReference>
<dbReference type="InterPro" id="IPR007219">
    <property type="entry name" value="XnlR_reg_dom"/>
</dbReference>
<dbReference type="GO" id="GO:0005634">
    <property type="term" value="C:nucleus"/>
    <property type="evidence" value="ECO:0007669"/>
    <property type="project" value="UniProtKB-SubCell"/>
</dbReference>
<comment type="subcellular location">
    <subcellularLocation>
        <location evidence="1">Nucleus</location>
    </subcellularLocation>
</comment>
<evidence type="ECO:0000256" key="2">
    <source>
        <dbReference type="ARBA" id="ARBA00022723"/>
    </source>
</evidence>
<name>A0A1B8GL35_9PEZI</name>
<feature type="region of interest" description="Disordered" evidence="4">
    <location>
        <begin position="629"/>
        <end position="660"/>
    </location>
</feature>
<evidence type="ECO:0000256" key="1">
    <source>
        <dbReference type="ARBA" id="ARBA00004123"/>
    </source>
</evidence>
<gene>
    <name evidence="6" type="ORF">VE01_05264</name>
</gene>
<protein>
    <recommendedName>
        <fullName evidence="5">Zn(2)-C6 fungal-type domain-containing protein</fullName>
    </recommendedName>
</protein>
<keyword evidence="3" id="KW-0539">Nucleus</keyword>
<reference evidence="6 7" key="1">
    <citation type="submission" date="2016-03" db="EMBL/GenBank/DDBJ databases">
        <title>Comparative genomics of Pseudogymnoascus destructans, the fungus causing white-nose syndrome of bats.</title>
        <authorList>
            <person name="Palmer J.M."/>
            <person name="Drees K.P."/>
            <person name="Foster J.T."/>
            <person name="Lindner D.L."/>
        </authorList>
    </citation>
    <scope>NUCLEOTIDE SEQUENCE [LARGE SCALE GENOMIC DNA]</scope>
    <source>
        <strain evidence="6 7">UAMH 10579</strain>
    </source>
</reference>
<dbReference type="Gene3D" id="4.10.240.10">
    <property type="entry name" value="Zn(2)-C6 fungal-type DNA-binding domain"/>
    <property type="match status" value="1"/>
</dbReference>
<dbReference type="CDD" id="cd12148">
    <property type="entry name" value="fungal_TF_MHR"/>
    <property type="match status" value="1"/>
</dbReference>
<dbReference type="GeneID" id="28838650"/>
<dbReference type="EMBL" id="KV460227">
    <property type="protein sequence ID" value="OBT96554.1"/>
    <property type="molecule type" value="Genomic_DNA"/>
</dbReference>
<dbReference type="PROSITE" id="PS00463">
    <property type="entry name" value="ZN2_CY6_FUNGAL_1"/>
    <property type="match status" value="1"/>
</dbReference>
<dbReference type="SUPFAM" id="SSF57701">
    <property type="entry name" value="Zn2/Cys6 DNA-binding domain"/>
    <property type="match status" value="1"/>
</dbReference>
<dbReference type="GO" id="GO:0000981">
    <property type="term" value="F:DNA-binding transcription factor activity, RNA polymerase II-specific"/>
    <property type="evidence" value="ECO:0007669"/>
    <property type="project" value="InterPro"/>
</dbReference>
<proteinExistence type="predicted"/>
<feature type="domain" description="Zn(2)-C6 fungal-type" evidence="5">
    <location>
        <begin position="23"/>
        <end position="51"/>
    </location>
</feature>
<dbReference type="Pfam" id="PF00172">
    <property type="entry name" value="Zn_clus"/>
    <property type="match status" value="1"/>
</dbReference>
<dbReference type="InterPro" id="IPR036864">
    <property type="entry name" value="Zn2-C6_fun-type_DNA-bd_sf"/>
</dbReference>
<dbReference type="GO" id="GO:0006351">
    <property type="term" value="P:DNA-templated transcription"/>
    <property type="evidence" value="ECO:0007669"/>
    <property type="project" value="InterPro"/>
</dbReference>
<dbReference type="OrthoDB" id="2269373at2759"/>
<feature type="compositionally biased region" description="Low complexity" evidence="4">
    <location>
        <begin position="629"/>
        <end position="638"/>
    </location>
</feature>
<dbReference type="GO" id="GO:0008270">
    <property type="term" value="F:zinc ion binding"/>
    <property type="evidence" value="ECO:0007669"/>
    <property type="project" value="InterPro"/>
</dbReference>
<evidence type="ECO:0000259" key="5">
    <source>
        <dbReference type="PROSITE" id="PS50048"/>
    </source>
</evidence>
<accession>A0A1B8GL35</accession>
<dbReference type="PANTHER" id="PTHR31001:SF85">
    <property type="entry name" value="ZN(II)2CYS6 TRANSCRIPTION FACTOR (EUROFUNG)"/>
    <property type="match status" value="1"/>
</dbReference>
<dbReference type="SMART" id="SM00066">
    <property type="entry name" value="GAL4"/>
    <property type="match status" value="1"/>
</dbReference>
<evidence type="ECO:0000313" key="6">
    <source>
        <dbReference type="EMBL" id="OBT96554.1"/>
    </source>
</evidence>
<dbReference type="Proteomes" id="UP000091956">
    <property type="component" value="Unassembled WGS sequence"/>
</dbReference>
<reference evidence="7" key="2">
    <citation type="journal article" date="2018" name="Nat. Commun.">
        <title>Extreme sensitivity to ultraviolet light in the fungal pathogen causing white-nose syndrome of bats.</title>
        <authorList>
            <person name="Palmer J.M."/>
            <person name="Drees K.P."/>
            <person name="Foster J.T."/>
            <person name="Lindner D.L."/>
        </authorList>
    </citation>
    <scope>NUCLEOTIDE SEQUENCE [LARGE SCALE GENOMIC DNA]</scope>
    <source>
        <strain evidence="7">UAMH 10579</strain>
    </source>
</reference>